<sequence length="354" mass="38347">MDSDAKGLYRRFAEREARGNSPVYQELAERVAQDGPLLALLERLPDAKRQPNLLFGAVRHLGGPVTEGWPAFRTWVTAHWAEVSATMLERRTQTNEAGRCATLLPLLATLPQPLALIEVGASAGLCLYPDRYRYRYRYLAAGGAGVPAGESGEFGESGESGEFEEGGAFGAEGSAVVLDCTVSGPVPLGASLRERLPEVVWRAGIDLNPLDVRVEEDVRWLESLVWPEQTHRLERLRGAVRIARAEPPLLVRGDLNATVRELVARVPAGATPVVFHSAVLAYLPPEAREEFAATMRELPGHWISNEAVSVLPTVAGRLPRPAPEGSGLFVLALDEQPVAFTGPHGQSLDWFGAA</sequence>
<organism evidence="1 2">
    <name type="scientific">Streptomyces rubellomurinus (strain ATCC 31215)</name>
    <dbReference type="NCBI Taxonomy" id="359131"/>
    <lineage>
        <taxon>Bacteria</taxon>
        <taxon>Bacillati</taxon>
        <taxon>Actinomycetota</taxon>
        <taxon>Actinomycetes</taxon>
        <taxon>Kitasatosporales</taxon>
        <taxon>Streptomycetaceae</taxon>
        <taxon>Streptomyces</taxon>
    </lineage>
</organism>
<evidence type="ECO:0000313" key="1">
    <source>
        <dbReference type="EMBL" id="KJS57976.1"/>
    </source>
</evidence>
<dbReference type="RefSeq" id="WP_045705285.1">
    <property type="nucleotide sequence ID" value="NZ_JZKH01000159.1"/>
</dbReference>
<evidence type="ECO:0000313" key="2">
    <source>
        <dbReference type="Proteomes" id="UP000033699"/>
    </source>
</evidence>
<protein>
    <recommendedName>
        <fullName evidence="3">DUF2332 domain-containing protein</fullName>
    </recommendedName>
</protein>
<name>A0A0F2T6F7_STRR3</name>
<reference evidence="1 2" key="1">
    <citation type="submission" date="2015-02" db="EMBL/GenBank/DDBJ databases">
        <authorList>
            <person name="Ju K.-S."/>
            <person name="Doroghazi J.R."/>
            <person name="Metcalf W."/>
        </authorList>
    </citation>
    <scope>NUCLEOTIDE SEQUENCE [LARGE SCALE GENOMIC DNA]</scope>
    <source>
        <strain evidence="1 2">ATCC 31215</strain>
    </source>
</reference>
<dbReference type="AlphaFoldDB" id="A0A0F2T6F7"/>
<dbReference type="InterPro" id="IPR011200">
    <property type="entry name" value="UCP012608"/>
</dbReference>
<dbReference type="Pfam" id="PF10094">
    <property type="entry name" value="DUF2332"/>
    <property type="match status" value="1"/>
</dbReference>
<comment type="caution">
    <text evidence="1">The sequence shown here is derived from an EMBL/GenBank/DDBJ whole genome shotgun (WGS) entry which is preliminary data.</text>
</comment>
<keyword evidence="2" id="KW-1185">Reference proteome</keyword>
<proteinExistence type="predicted"/>
<gene>
    <name evidence="1" type="ORF">VM95_36255</name>
</gene>
<accession>A0A0F2T6F7</accession>
<evidence type="ECO:0008006" key="3">
    <source>
        <dbReference type="Google" id="ProtNLM"/>
    </source>
</evidence>
<dbReference type="OrthoDB" id="8899077at2"/>
<dbReference type="EMBL" id="JZKH01000159">
    <property type="protein sequence ID" value="KJS57976.1"/>
    <property type="molecule type" value="Genomic_DNA"/>
</dbReference>
<dbReference type="Proteomes" id="UP000033699">
    <property type="component" value="Unassembled WGS sequence"/>
</dbReference>
<dbReference type="PATRIC" id="fig|359131.3.peg.1969"/>